<organism evidence="2 3">
    <name type="scientific">Linnemannia gamsii</name>
    <dbReference type="NCBI Taxonomy" id="64522"/>
    <lineage>
        <taxon>Eukaryota</taxon>
        <taxon>Fungi</taxon>
        <taxon>Fungi incertae sedis</taxon>
        <taxon>Mucoromycota</taxon>
        <taxon>Mortierellomycotina</taxon>
        <taxon>Mortierellomycetes</taxon>
        <taxon>Mortierellales</taxon>
        <taxon>Mortierellaceae</taxon>
        <taxon>Linnemannia</taxon>
    </lineage>
</organism>
<sequence>MRKTDPTKYSQRKCIAKEFVYLGENKGNMKDAHGEAVNRVGQFIRSIRQKILERKQAGLQVHESDSGDEDDDDDEDEPEPLLRRRRNQEPTHVHVIQSMEGVVQNKERDKPNAWTNSL</sequence>
<reference evidence="2 3" key="1">
    <citation type="journal article" date="2020" name="Fungal Divers.">
        <title>Resolving the Mortierellaceae phylogeny through synthesis of multi-gene phylogenetics and phylogenomics.</title>
        <authorList>
            <person name="Vandepol N."/>
            <person name="Liber J."/>
            <person name="Desiro A."/>
            <person name="Na H."/>
            <person name="Kennedy M."/>
            <person name="Barry K."/>
            <person name="Grigoriev I.V."/>
            <person name="Miller A.N."/>
            <person name="O'Donnell K."/>
            <person name="Stajich J.E."/>
            <person name="Bonito G."/>
        </authorList>
    </citation>
    <scope>NUCLEOTIDE SEQUENCE [LARGE SCALE GENOMIC DNA]</scope>
    <source>
        <strain evidence="2 3">AD045</strain>
    </source>
</reference>
<evidence type="ECO:0000313" key="3">
    <source>
        <dbReference type="Proteomes" id="UP001194696"/>
    </source>
</evidence>
<protein>
    <submittedName>
        <fullName evidence="2">Uncharacterized protein</fullName>
    </submittedName>
</protein>
<evidence type="ECO:0000313" key="2">
    <source>
        <dbReference type="EMBL" id="KAG0285170.1"/>
    </source>
</evidence>
<keyword evidence="3" id="KW-1185">Reference proteome</keyword>
<comment type="caution">
    <text evidence="2">The sequence shown here is derived from an EMBL/GenBank/DDBJ whole genome shotgun (WGS) entry which is preliminary data.</text>
</comment>
<dbReference type="Proteomes" id="UP001194696">
    <property type="component" value="Unassembled WGS sequence"/>
</dbReference>
<feature type="region of interest" description="Disordered" evidence="1">
    <location>
        <begin position="55"/>
        <end position="118"/>
    </location>
</feature>
<accession>A0ABQ7JU28</accession>
<gene>
    <name evidence="2" type="ORF">BGZ96_010528</name>
</gene>
<evidence type="ECO:0000256" key="1">
    <source>
        <dbReference type="SAM" id="MobiDB-lite"/>
    </source>
</evidence>
<feature type="compositionally biased region" description="Acidic residues" evidence="1">
    <location>
        <begin position="66"/>
        <end position="79"/>
    </location>
</feature>
<dbReference type="EMBL" id="JAAAIM010000694">
    <property type="protein sequence ID" value="KAG0285170.1"/>
    <property type="molecule type" value="Genomic_DNA"/>
</dbReference>
<proteinExistence type="predicted"/>
<name>A0ABQ7JU28_9FUNG</name>